<keyword evidence="2" id="KW-1185">Reference proteome</keyword>
<reference evidence="2" key="1">
    <citation type="submission" date="2016-10" db="EMBL/GenBank/DDBJ databases">
        <authorList>
            <person name="Varghese N."/>
            <person name="Submissions S."/>
        </authorList>
    </citation>
    <scope>NUCLEOTIDE SEQUENCE [LARGE SCALE GENOMIC DNA]</scope>
    <source>
        <strain evidence="2">CGMCC 4.3506</strain>
    </source>
</reference>
<dbReference type="AlphaFoldDB" id="A0A1G7KGM1"/>
<dbReference type="STRING" id="200378.SAMN05216553_101254"/>
<gene>
    <name evidence="1" type="ORF">SAMN05216553_101254</name>
</gene>
<sequence length="46" mass="4953">MQSVSRQEAWEEWNKVPQSTDCLAAALGPERIAVRRLLLAAGAASA</sequence>
<evidence type="ECO:0000313" key="1">
    <source>
        <dbReference type="EMBL" id="SDF35979.1"/>
    </source>
</evidence>
<dbReference type="Proteomes" id="UP000199623">
    <property type="component" value="Unassembled WGS sequence"/>
</dbReference>
<accession>A0A1G7KGM1</accession>
<evidence type="ECO:0000313" key="2">
    <source>
        <dbReference type="Proteomes" id="UP000199623"/>
    </source>
</evidence>
<organism evidence="1 2">
    <name type="scientific">Lentzea fradiae</name>
    <dbReference type="NCBI Taxonomy" id="200378"/>
    <lineage>
        <taxon>Bacteria</taxon>
        <taxon>Bacillati</taxon>
        <taxon>Actinomycetota</taxon>
        <taxon>Actinomycetes</taxon>
        <taxon>Pseudonocardiales</taxon>
        <taxon>Pseudonocardiaceae</taxon>
        <taxon>Lentzea</taxon>
    </lineage>
</organism>
<name>A0A1G7KGM1_9PSEU</name>
<protein>
    <submittedName>
        <fullName evidence="1">Uncharacterized protein</fullName>
    </submittedName>
</protein>
<dbReference type="EMBL" id="FNCC01000001">
    <property type="protein sequence ID" value="SDF35979.1"/>
    <property type="molecule type" value="Genomic_DNA"/>
</dbReference>
<proteinExistence type="predicted"/>